<evidence type="ECO:0000313" key="2">
    <source>
        <dbReference type="Proteomes" id="UP001148737"/>
    </source>
</evidence>
<gene>
    <name evidence="1" type="ORF">NLG97_g2095</name>
</gene>
<dbReference type="EMBL" id="JANAKD010000133">
    <property type="protein sequence ID" value="KAJ3497180.1"/>
    <property type="molecule type" value="Genomic_DNA"/>
</dbReference>
<dbReference type="Proteomes" id="UP001148737">
    <property type="component" value="Unassembled WGS sequence"/>
</dbReference>
<sequence length="563" mass="62099">MPSLDVSELNIVLSVLGSFIVLYGIISVKIKQVWYLGEALPAVLLGVILGPIAAKFLDSERWGSAEKGQTNEITLGVTRVMIGVQLVIAGYQLPAKYNWMRWKEMALCLLPIMTIMWLCTTLCMLATVPKVTLLAALVIGSCVTCTDPILSQAIAKGPFADKYVARPLREIISSEAGANDGFGFPFLMLAVYLIRHADIPGAGKKEEAVGAVAEAGGEAVKMLLARAEEGVGRLGGGVGVAMKYWFLETWLYIVLLSIVYGAVVGFGSCKVLKYALRRKWIDSESYLLFPSALGFFIVGTCGALGTDDLLACFVAGNALNWDGEYLEETEKRHDEVNSCIDVLLNFGGFMYIGTIIPWSEFNDPDGTGLTYGRLILLGIMVMIFRRIPSILLTYKLMPSVCTDWKEALFMGYFGPIGAGAVFYLEHSRHLFPKAGEGDEEETNLAKAIGPVVYWLVLFSIVVHGLSIPALNLIYTYMGVKPIKEDSVEIRRVSMSVATPVNAVPGNQDTFIAYNRFSRPVFDASQLPVVRDRPSREMYPMDSYGDEKDRERRRTIRYAEDDRI</sequence>
<name>A0ACC1R2H7_9HYPO</name>
<organism evidence="1 2">
    <name type="scientific">Lecanicillium saksenae</name>
    <dbReference type="NCBI Taxonomy" id="468837"/>
    <lineage>
        <taxon>Eukaryota</taxon>
        <taxon>Fungi</taxon>
        <taxon>Dikarya</taxon>
        <taxon>Ascomycota</taxon>
        <taxon>Pezizomycotina</taxon>
        <taxon>Sordariomycetes</taxon>
        <taxon>Hypocreomycetidae</taxon>
        <taxon>Hypocreales</taxon>
        <taxon>Cordycipitaceae</taxon>
        <taxon>Lecanicillium</taxon>
    </lineage>
</organism>
<protein>
    <submittedName>
        <fullName evidence="1">Uncharacterized protein</fullName>
    </submittedName>
</protein>
<accession>A0ACC1R2H7</accession>
<comment type="caution">
    <text evidence="1">The sequence shown here is derived from an EMBL/GenBank/DDBJ whole genome shotgun (WGS) entry which is preliminary data.</text>
</comment>
<reference evidence="1" key="1">
    <citation type="submission" date="2022-07" db="EMBL/GenBank/DDBJ databases">
        <title>Genome Sequence of Lecanicillium saksenae.</title>
        <authorList>
            <person name="Buettner E."/>
        </authorList>
    </citation>
    <scope>NUCLEOTIDE SEQUENCE</scope>
    <source>
        <strain evidence="1">VT-O1</strain>
    </source>
</reference>
<keyword evidence="2" id="KW-1185">Reference proteome</keyword>
<proteinExistence type="predicted"/>
<evidence type="ECO:0000313" key="1">
    <source>
        <dbReference type="EMBL" id="KAJ3497180.1"/>
    </source>
</evidence>